<keyword evidence="3" id="KW-1185">Reference proteome</keyword>
<name>A0ABX1WT22_9BACT</name>
<feature type="signal peptide" evidence="1">
    <location>
        <begin position="1"/>
        <end position="23"/>
    </location>
</feature>
<reference evidence="2 3" key="1">
    <citation type="submission" date="2018-12" db="EMBL/GenBank/DDBJ databases">
        <title>Marinifilum JC070 sp. nov., a marine bacterium isolated from Yongle Blue Hole in the South China Sea.</title>
        <authorList>
            <person name="Fu T."/>
        </authorList>
    </citation>
    <scope>NUCLEOTIDE SEQUENCE [LARGE SCALE GENOMIC DNA]</scope>
    <source>
        <strain evidence="2 3">JC070</strain>
    </source>
</reference>
<evidence type="ECO:0008006" key="4">
    <source>
        <dbReference type="Google" id="ProtNLM"/>
    </source>
</evidence>
<sequence>MLKTKKFYTFFIGMILFFGQVSAQETKGELSFGADLMSRYVWRGTQFSTGPVIQPGIEYSKGGFAIGAWGSYAYNGDNDGAEADIYLSYTFADDLFTATLTDYFFPTDDIAAKNSYFDYKKKSTGHILEGTLAFNGSEGFPISIMAAMNFWGADQDNKGDQQYSLYIELGHSFSYKEIDIDVFAGFTPVDADEEKGESGFYGDTAGFVNLGFTASKEVAITEKFSLPLSASLIANPMAENLFLVFGVSF</sequence>
<accession>A0ABX1WT22</accession>
<organism evidence="2 3">
    <name type="scientific">Marinifilum caeruleilacunae</name>
    <dbReference type="NCBI Taxonomy" id="2499076"/>
    <lineage>
        <taxon>Bacteria</taxon>
        <taxon>Pseudomonadati</taxon>
        <taxon>Bacteroidota</taxon>
        <taxon>Bacteroidia</taxon>
        <taxon>Marinilabiliales</taxon>
        <taxon>Marinifilaceae</taxon>
    </lineage>
</organism>
<keyword evidence="1" id="KW-0732">Signal</keyword>
<gene>
    <name evidence="2" type="ORF">ELS83_05475</name>
</gene>
<dbReference type="Proteomes" id="UP000732105">
    <property type="component" value="Unassembled WGS sequence"/>
</dbReference>
<evidence type="ECO:0000313" key="3">
    <source>
        <dbReference type="Proteomes" id="UP000732105"/>
    </source>
</evidence>
<feature type="chain" id="PRO_5047150956" description="Transporter" evidence="1">
    <location>
        <begin position="24"/>
        <end position="249"/>
    </location>
</feature>
<dbReference type="EMBL" id="RZNH01000006">
    <property type="protein sequence ID" value="NOU59260.1"/>
    <property type="molecule type" value="Genomic_DNA"/>
</dbReference>
<evidence type="ECO:0000256" key="1">
    <source>
        <dbReference type="SAM" id="SignalP"/>
    </source>
</evidence>
<proteinExistence type="predicted"/>
<comment type="caution">
    <text evidence="2">The sequence shown here is derived from an EMBL/GenBank/DDBJ whole genome shotgun (WGS) entry which is preliminary data.</text>
</comment>
<evidence type="ECO:0000313" key="2">
    <source>
        <dbReference type="EMBL" id="NOU59260.1"/>
    </source>
</evidence>
<protein>
    <recommendedName>
        <fullName evidence="4">Transporter</fullName>
    </recommendedName>
</protein>
<dbReference type="RefSeq" id="WP_171594539.1">
    <property type="nucleotide sequence ID" value="NZ_RZNH01000006.1"/>
</dbReference>